<evidence type="ECO:0000313" key="3">
    <source>
        <dbReference type="Proteomes" id="UP000738431"/>
    </source>
</evidence>
<dbReference type="Proteomes" id="UP000738431">
    <property type="component" value="Chromosome"/>
</dbReference>
<name>A0ABZ1CER5_9BACT</name>
<dbReference type="NCBIfam" id="NF045579">
    <property type="entry name" value="rhamnoside_JR"/>
    <property type="match status" value="1"/>
</dbReference>
<protein>
    <submittedName>
        <fullName evidence="2">Glycosyl hydrolase</fullName>
    </submittedName>
</protein>
<reference evidence="2 3" key="1">
    <citation type="submission" date="2021-08" db="EMBL/GenBank/DDBJ databases">
        <authorList>
            <person name="Zhang D."/>
            <person name="Zhang A."/>
            <person name="Wang L."/>
        </authorList>
    </citation>
    <scope>NUCLEOTIDE SEQUENCE [LARGE SCALE GENOMIC DNA]</scope>
    <source>
        <strain evidence="2 3">WL0086</strain>
    </source>
</reference>
<dbReference type="GO" id="GO:0016787">
    <property type="term" value="F:hydrolase activity"/>
    <property type="evidence" value="ECO:0007669"/>
    <property type="project" value="UniProtKB-KW"/>
</dbReference>
<feature type="region of interest" description="Disordered" evidence="1">
    <location>
        <begin position="1"/>
        <end position="23"/>
    </location>
</feature>
<dbReference type="SUPFAM" id="SSF49785">
    <property type="entry name" value="Galactose-binding domain-like"/>
    <property type="match status" value="1"/>
</dbReference>
<dbReference type="PANTHER" id="PTHR36848:SF2">
    <property type="entry name" value="SECRETED PROTEIN"/>
    <property type="match status" value="1"/>
</dbReference>
<evidence type="ECO:0000256" key="1">
    <source>
        <dbReference type="SAM" id="MobiDB-lite"/>
    </source>
</evidence>
<sequence length="853" mass="92946">MNTVRAAPPTASSHEAPDSTKPWTRWWWPGSAVDPAGLTAQLEAFADAGIGGVEITPIYGAQGAEDRYRDFLSPAWTAALQHTLNEAQRLGLGVDMATGTGWPFGGPWVTPTDGSHRPVLGADGQLIGAPTGMQVKRAAPGGAGLVLDPFSAAALQRYLEPISDALAPFPGNPTLRAQFHDSFEYYGAGWTAGIDQAFVARHGYELAPYAAALLGEAPLPTDDLTRLRADYRTLLGELHLEYLQAWTAWSHDHGWITRNQSHGAPANLLDLYGAVDIPETETFGSTPFPFHGIRRIDTEIRGNDDLPEPLMMKMASSAAHVMGRPLVSSETCTWLREHWKVSLAMAKPEIDRLFANGINHIFYHGTVYSPPDAAWPGWLFYASTQFNPNNSWWQDFAALNAYVGRIQTVLQSGEPDNEVLLYWPYADVTHRSDVDLVPLLTVHHVDWLTGSPFGRTARELATAGIATDYVSDAQLLTTTVDARGQLATPGHTYRALVVPAAQHLPLATLRQLRDLAAAGARIHFTALPADVPGLGHLETRRAEFATLLDELRALAAQPDTSLTLGGHPAPALANVALTREPLASSGLEYIRRRTDQGWAYFVTNLTADDFDGWLPLGVSAPYLQATDPLTGRFGEPIHRTAANGPGVELRLQLAPGQSVLLTASHQTLPGSTMTWPPVQPAAAPTSLTGDWTLTFLRGGPVLPASTRLDAPIDWTQLDDPDAQRFAGTARYELTFELPDAPAGTTDWLLDLGDVRESARVILNGELVATPWSVPHRIRLGAHLRPGKNVLQLDVTNLSANRIRDLDRRGVEWRIMHEINFVNIHYRPFDASEWDLQPSGLLEVPTLTPLTPAP</sequence>
<dbReference type="Pfam" id="PF17132">
    <property type="entry name" value="Glyco_hydro_106"/>
    <property type="match status" value="2"/>
</dbReference>
<organism evidence="2 3">
    <name type="scientific">Actomonas aquatica</name>
    <dbReference type="NCBI Taxonomy" id="2866162"/>
    <lineage>
        <taxon>Bacteria</taxon>
        <taxon>Pseudomonadati</taxon>
        <taxon>Verrucomicrobiota</taxon>
        <taxon>Opitutia</taxon>
        <taxon>Opitutales</taxon>
        <taxon>Opitutaceae</taxon>
        <taxon>Actomonas</taxon>
    </lineage>
</organism>
<dbReference type="Gene3D" id="2.60.120.260">
    <property type="entry name" value="Galactose-binding domain-like"/>
    <property type="match status" value="1"/>
</dbReference>
<dbReference type="PANTHER" id="PTHR36848">
    <property type="entry name" value="DNA-BINDING PROTEIN (PUTATIVE SECRETED PROTEIN)-RELATED"/>
    <property type="match status" value="1"/>
</dbReference>
<dbReference type="InterPro" id="IPR053161">
    <property type="entry name" value="Ulvan_degrading_GH"/>
</dbReference>
<reference evidence="2 3" key="2">
    <citation type="submission" date="2023-12" db="EMBL/GenBank/DDBJ databases">
        <title>Description of an unclassified Opitutus bacterium of Verrucomicrobiota.</title>
        <authorList>
            <person name="Zhang D.-F."/>
        </authorList>
    </citation>
    <scope>NUCLEOTIDE SEQUENCE [LARGE SCALE GENOMIC DNA]</scope>
    <source>
        <strain evidence="2 3">WL0086</strain>
    </source>
</reference>
<proteinExistence type="predicted"/>
<accession>A0ABZ1CER5</accession>
<evidence type="ECO:0000313" key="2">
    <source>
        <dbReference type="EMBL" id="WRQ89941.1"/>
    </source>
</evidence>
<gene>
    <name evidence="2" type="ORF">K1X11_011030</name>
</gene>
<keyword evidence="2" id="KW-0378">Hydrolase</keyword>
<dbReference type="InterPro" id="IPR008979">
    <property type="entry name" value="Galactose-bd-like_sf"/>
</dbReference>
<dbReference type="EMBL" id="CP139781">
    <property type="protein sequence ID" value="WRQ89941.1"/>
    <property type="molecule type" value="Genomic_DNA"/>
</dbReference>
<dbReference type="RefSeq" id="WP_221032133.1">
    <property type="nucleotide sequence ID" value="NZ_CP139781.1"/>
</dbReference>
<keyword evidence="3" id="KW-1185">Reference proteome</keyword>